<dbReference type="Proteomes" id="UP000249082">
    <property type="component" value="Unassembled WGS sequence"/>
</dbReference>
<feature type="domain" description="Major facilitator superfamily (MFS) profile" evidence="9">
    <location>
        <begin position="17"/>
        <end position="395"/>
    </location>
</feature>
<comment type="caution">
    <text evidence="10">The sequence shown here is derived from an EMBL/GenBank/DDBJ whole genome shotgun (WGS) entry which is preliminary data.</text>
</comment>
<dbReference type="PANTHER" id="PTHR23502">
    <property type="entry name" value="MAJOR FACILITATOR SUPERFAMILY"/>
    <property type="match status" value="1"/>
</dbReference>
<dbReference type="Gene3D" id="1.20.1720.10">
    <property type="entry name" value="Multidrug resistance protein D"/>
    <property type="match status" value="1"/>
</dbReference>
<dbReference type="SUPFAM" id="SSF103473">
    <property type="entry name" value="MFS general substrate transporter"/>
    <property type="match status" value="1"/>
</dbReference>
<dbReference type="GO" id="GO:0005886">
    <property type="term" value="C:plasma membrane"/>
    <property type="evidence" value="ECO:0007669"/>
    <property type="project" value="UniProtKB-SubCell"/>
</dbReference>
<feature type="transmembrane region" description="Helical" evidence="8">
    <location>
        <begin position="373"/>
        <end position="392"/>
    </location>
</feature>
<evidence type="ECO:0000256" key="4">
    <source>
        <dbReference type="ARBA" id="ARBA00022475"/>
    </source>
</evidence>
<evidence type="ECO:0000256" key="6">
    <source>
        <dbReference type="ARBA" id="ARBA00022989"/>
    </source>
</evidence>
<feature type="transmembrane region" description="Helical" evidence="8">
    <location>
        <begin position="141"/>
        <end position="163"/>
    </location>
</feature>
<dbReference type="GO" id="GO:1990961">
    <property type="term" value="P:xenobiotic detoxification by transmembrane export across the plasma membrane"/>
    <property type="evidence" value="ECO:0007669"/>
    <property type="project" value="InterPro"/>
</dbReference>
<dbReference type="NCBIfam" id="TIGR00710">
    <property type="entry name" value="efflux_Bcr_CflA"/>
    <property type="match status" value="1"/>
</dbReference>
<keyword evidence="7 8" id="KW-0472">Membrane</keyword>
<keyword evidence="8" id="KW-0997">Cell inner membrane</keyword>
<proteinExistence type="inferred from homology"/>
<feature type="transmembrane region" description="Helical" evidence="8">
    <location>
        <begin position="169"/>
        <end position="191"/>
    </location>
</feature>
<keyword evidence="4" id="KW-1003">Cell membrane</keyword>
<feature type="transmembrane region" description="Helical" evidence="8">
    <location>
        <begin position="311"/>
        <end position="335"/>
    </location>
</feature>
<organism evidence="10 11">
    <name type="scientific">Novosphingobium pentaromativorans</name>
    <dbReference type="NCBI Taxonomy" id="205844"/>
    <lineage>
        <taxon>Bacteria</taxon>
        <taxon>Pseudomonadati</taxon>
        <taxon>Pseudomonadota</taxon>
        <taxon>Alphaproteobacteria</taxon>
        <taxon>Sphingomonadales</taxon>
        <taxon>Sphingomonadaceae</taxon>
        <taxon>Novosphingobium</taxon>
    </lineage>
</organism>
<dbReference type="PROSITE" id="PS50850">
    <property type="entry name" value="MFS"/>
    <property type="match status" value="1"/>
</dbReference>
<dbReference type="PANTHER" id="PTHR23502:SF132">
    <property type="entry name" value="POLYAMINE TRANSPORTER 2-RELATED"/>
    <property type="match status" value="1"/>
</dbReference>
<reference evidence="10 11" key="1">
    <citation type="submission" date="2017-08" db="EMBL/GenBank/DDBJ databases">
        <title>Infants hospitalized years apart are colonized by the same room-sourced microbial strains.</title>
        <authorList>
            <person name="Brooks B."/>
            <person name="Olm M.R."/>
            <person name="Firek B.A."/>
            <person name="Baker R."/>
            <person name="Thomas B.C."/>
            <person name="Morowitz M.J."/>
            <person name="Banfield J.F."/>
        </authorList>
    </citation>
    <scope>NUCLEOTIDE SEQUENCE [LARGE SCALE GENOMIC DNA]</scope>
    <source>
        <strain evidence="10">S2_005_002_R2_33</strain>
    </source>
</reference>
<dbReference type="InterPro" id="IPR004812">
    <property type="entry name" value="Efflux_drug-R_Bcr/CmlA"/>
</dbReference>
<keyword evidence="3 8" id="KW-0813">Transport</keyword>
<feature type="transmembrane region" description="Helical" evidence="8">
    <location>
        <begin position="255"/>
        <end position="272"/>
    </location>
</feature>
<comment type="similarity">
    <text evidence="2 8">Belongs to the major facilitator superfamily. Bcr/CmlA family.</text>
</comment>
<dbReference type="InterPro" id="IPR011701">
    <property type="entry name" value="MFS"/>
</dbReference>
<evidence type="ECO:0000256" key="3">
    <source>
        <dbReference type="ARBA" id="ARBA00022448"/>
    </source>
</evidence>
<feature type="transmembrane region" description="Helical" evidence="8">
    <location>
        <begin position="284"/>
        <end position="305"/>
    </location>
</feature>
<evidence type="ECO:0000256" key="2">
    <source>
        <dbReference type="ARBA" id="ARBA00006236"/>
    </source>
</evidence>
<comment type="subcellular location">
    <subcellularLocation>
        <location evidence="8">Cell inner membrane</location>
        <topology evidence="8">Multi-pass membrane protein</topology>
    </subcellularLocation>
    <subcellularLocation>
        <location evidence="1">Cell membrane</location>
        <topology evidence="1">Multi-pass membrane protein</topology>
    </subcellularLocation>
</comment>
<evidence type="ECO:0000313" key="11">
    <source>
        <dbReference type="Proteomes" id="UP000249082"/>
    </source>
</evidence>
<dbReference type="GO" id="GO:0015385">
    <property type="term" value="F:sodium:proton antiporter activity"/>
    <property type="evidence" value="ECO:0007669"/>
    <property type="project" value="TreeGrafter"/>
</dbReference>
<evidence type="ECO:0000256" key="1">
    <source>
        <dbReference type="ARBA" id="ARBA00004651"/>
    </source>
</evidence>
<feature type="transmembrane region" description="Helical" evidence="8">
    <location>
        <begin position="18"/>
        <end position="47"/>
    </location>
</feature>
<dbReference type="InterPro" id="IPR020846">
    <property type="entry name" value="MFS_dom"/>
</dbReference>
<dbReference type="EMBL" id="QFPX01000035">
    <property type="protein sequence ID" value="PZQ50611.1"/>
    <property type="molecule type" value="Genomic_DNA"/>
</dbReference>
<sequence length="412" mass="41828">MPAEISETRIGTRRGVPIWLLGSMTLSGTLGIHIFTPALVVAAQAFGARNAELQLGISLYVWGLAFGQLVHGPLSDRFGRRPVLIGGSAVFTLASLIAATAFSASFFNVCRFAQALGGSAGMVIARTIVRDVSTEQGSTGGLARLNLMILVGPGLGPMIGGFLVTHGGWQSILILLALSGALNTAAIVSLLPETGTPRAATTRGVLGNYARLVTSGHFAAYAIGGGCVTTGWYAFLSAAPLIYQQRFGLTPDASGVHLGVVLAGAWVGSFTASRLSHYWAAPRMLALGCRLSLGAAFGLLAAFLSGLASPILVTGLMFLFTCGVGLAGPAALALATSVDPAAFGSASGLYGAIQMAVGALAAAGASFGGDGTMTAIAILIGCEIAALCLFAGRARRIAKVPLPCSRHAHEDA</sequence>
<gene>
    <name evidence="10" type="ORF">DI555_22580</name>
</gene>
<evidence type="ECO:0000256" key="8">
    <source>
        <dbReference type="RuleBase" id="RU365088"/>
    </source>
</evidence>
<feature type="transmembrane region" description="Helical" evidence="8">
    <location>
        <begin position="83"/>
        <end position="106"/>
    </location>
</feature>
<accession>A0A2W5NAS6</accession>
<evidence type="ECO:0000256" key="5">
    <source>
        <dbReference type="ARBA" id="ARBA00022692"/>
    </source>
</evidence>
<evidence type="ECO:0000259" key="9">
    <source>
        <dbReference type="PROSITE" id="PS50850"/>
    </source>
</evidence>
<feature type="transmembrane region" description="Helical" evidence="8">
    <location>
        <begin position="112"/>
        <end position="129"/>
    </location>
</feature>
<dbReference type="GO" id="GO:0042910">
    <property type="term" value="F:xenobiotic transmembrane transporter activity"/>
    <property type="evidence" value="ECO:0007669"/>
    <property type="project" value="InterPro"/>
</dbReference>
<dbReference type="InterPro" id="IPR036259">
    <property type="entry name" value="MFS_trans_sf"/>
</dbReference>
<keyword evidence="6 8" id="KW-1133">Transmembrane helix</keyword>
<feature type="transmembrane region" description="Helical" evidence="8">
    <location>
        <begin position="212"/>
        <end position="235"/>
    </location>
</feature>
<evidence type="ECO:0000313" key="10">
    <source>
        <dbReference type="EMBL" id="PZQ50611.1"/>
    </source>
</evidence>
<evidence type="ECO:0000256" key="7">
    <source>
        <dbReference type="ARBA" id="ARBA00023136"/>
    </source>
</evidence>
<dbReference type="Pfam" id="PF07690">
    <property type="entry name" value="MFS_1"/>
    <property type="match status" value="1"/>
</dbReference>
<name>A0A2W5NAS6_9SPHN</name>
<feature type="transmembrane region" description="Helical" evidence="8">
    <location>
        <begin position="53"/>
        <end position="71"/>
    </location>
</feature>
<dbReference type="AlphaFoldDB" id="A0A2W5NAS6"/>
<keyword evidence="5 8" id="KW-0812">Transmembrane</keyword>
<protein>
    <recommendedName>
        <fullName evidence="8">Bcr/CflA family efflux transporter</fullName>
    </recommendedName>
</protein>
<feature type="transmembrane region" description="Helical" evidence="8">
    <location>
        <begin position="347"/>
        <end position="367"/>
    </location>
</feature>